<name>A0A1Y1X3I8_9FUNG</name>
<gene>
    <name evidence="2" type="ORF">BCR32DRAFT_280732</name>
</gene>
<protein>
    <submittedName>
        <fullName evidence="2">Uncharacterized protein</fullName>
    </submittedName>
</protein>
<evidence type="ECO:0000313" key="2">
    <source>
        <dbReference type="EMBL" id="ORX80198.1"/>
    </source>
</evidence>
<dbReference type="EMBL" id="MCFG01000152">
    <property type="protein sequence ID" value="ORX80198.1"/>
    <property type="molecule type" value="Genomic_DNA"/>
</dbReference>
<evidence type="ECO:0000313" key="3">
    <source>
        <dbReference type="Proteomes" id="UP000193944"/>
    </source>
</evidence>
<reference evidence="2 3" key="2">
    <citation type="submission" date="2016-08" db="EMBL/GenBank/DDBJ databases">
        <title>Pervasive Adenine N6-methylation of Active Genes in Fungi.</title>
        <authorList>
            <consortium name="DOE Joint Genome Institute"/>
            <person name="Mondo S.J."/>
            <person name="Dannebaum R.O."/>
            <person name="Kuo R.C."/>
            <person name="Labutti K."/>
            <person name="Haridas S."/>
            <person name="Kuo A."/>
            <person name="Salamov A."/>
            <person name="Ahrendt S.R."/>
            <person name="Lipzen A."/>
            <person name="Sullivan W."/>
            <person name="Andreopoulos W.B."/>
            <person name="Clum A."/>
            <person name="Lindquist E."/>
            <person name="Daum C."/>
            <person name="Ramamoorthy G.K."/>
            <person name="Gryganskyi A."/>
            <person name="Culley D."/>
            <person name="Magnuson J.K."/>
            <person name="James T.Y."/>
            <person name="O'Malley M.A."/>
            <person name="Stajich J.E."/>
            <person name="Spatafora J.W."/>
            <person name="Visel A."/>
            <person name="Grigoriev I.V."/>
        </authorList>
    </citation>
    <scope>NUCLEOTIDE SEQUENCE [LARGE SCALE GENOMIC DNA]</scope>
    <source>
        <strain evidence="2 3">S4</strain>
    </source>
</reference>
<dbReference type="Proteomes" id="UP000193944">
    <property type="component" value="Unassembled WGS sequence"/>
</dbReference>
<evidence type="ECO:0000256" key="1">
    <source>
        <dbReference type="SAM" id="MobiDB-lite"/>
    </source>
</evidence>
<accession>A0A1Y1X3I8</accession>
<keyword evidence="3" id="KW-1185">Reference proteome</keyword>
<comment type="caution">
    <text evidence="2">The sequence shown here is derived from an EMBL/GenBank/DDBJ whole genome shotgun (WGS) entry which is preliminary data.</text>
</comment>
<dbReference type="AlphaFoldDB" id="A0A1Y1X3I8"/>
<sequence length="125" mass="15090">MKPVDMSKELKKEDKKKNSKEEKLDKKLDDYVKQYQINNYKPEYEYLIKNKVRSYSRIKISKFALKTLCRIYLCLYKTEAPNVLVSERAEYELDEAERFAIRCDLLFDSDFGYHLLFLELLTTKH</sequence>
<feature type="region of interest" description="Disordered" evidence="1">
    <location>
        <begin position="1"/>
        <end position="23"/>
    </location>
</feature>
<proteinExistence type="predicted"/>
<organism evidence="2 3">
    <name type="scientific">Anaeromyces robustus</name>
    <dbReference type="NCBI Taxonomy" id="1754192"/>
    <lineage>
        <taxon>Eukaryota</taxon>
        <taxon>Fungi</taxon>
        <taxon>Fungi incertae sedis</taxon>
        <taxon>Chytridiomycota</taxon>
        <taxon>Chytridiomycota incertae sedis</taxon>
        <taxon>Neocallimastigomycetes</taxon>
        <taxon>Neocallimastigales</taxon>
        <taxon>Neocallimastigaceae</taxon>
        <taxon>Anaeromyces</taxon>
    </lineage>
</organism>
<reference evidence="2 3" key="1">
    <citation type="submission" date="2016-08" db="EMBL/GenBank/DDBJ databases">
        <title>A Parts List for Fungal Cellulosomes Revealed by Comparative Genomics.</title>
        <authorList>
            <consortium name="DOE Joint Genome Institute"/>
            <person name="Haitjema C.H."/>
            <person name="Gilmore S.P."/>
            <person name="Henske J.K."/>
            <person name="Solomon K.V."/>
            <person name="De Groot R."/>
            <person name="Kuo A."/>
            <person name="Mondo S.J."/>
            <person name="Salamov A.A."/>
            <person name="Labutti K."/>
            <person name="Zhao Z."/>
            <person name="Chiniquy J."/>
            <person name="Barry K."/>
            <person name="Brewer H.M."/>
            <person name="Purvine S.O."/>
            <person name="Wright A.T."/>
            <person name="Boxma B."/>
            <person name="Van Alen T."/>
            <person name="Hackstein J.H."/>
            <person name="Baker S.E."/>
            <person name="Grigoriev I.V."/>
            <person name="O'Malley M.A."/>
        </authorList>
    </citation>
    <scope>NUCLEOTIDE SEQUENCE [LARGE SCALE GENOMIC DNA]</scope>
    <source>
        <strain evidence="2 3">S4</strain>
    </source>
</reference>